<organism evidence="1 2">
    <name type="scientific">Dermatophagoides farinae</name>
    <name type="common">American house dust mite</name>
    <dbReference type="NCBI Taxonomy" id="6954"/>
    <lineage>
        <taxon>Eukaryota</taxon>
        <taxon>Metazoa</taxon>
        <taxon>Ecdysozoa</taxon>
        <taxon>Arthropoda</taxon>
        <taxon>Chelicerata</taxon>
        <taxon>Arachnida</taxon>
        <taxon>Acari</taxon>
        <taxon>Acariformes</taxon>
        <taxon>Sarcoptiformes</taxon>
        <taxon>Astigmata</taxon>
        <taxon>Psoroptidia</taxon>
        <taxon>Analgoidea</taxon>
        <taxon>Pyroglyphidae</taxon>
        <taxon>Dermatophagoidinae</taxon>
        <taxon>Dermatophagoides</taxon>
    </lineage>
</organism>
<accession>A0A922HN62</accession>
<keyword evidence="2" id="KW-1185">Reference proteome</keyword>
<comment type="caution">
    <text evidence="1">The sequence shown here is derived from an EMBL/GenBank/DDBJ whole genome shotgun (WGS) entry which is preliminary data.</text>
</comment>
<evidence type="ECO:0000313" key="1">
    <source>
        <dbReference type="EMBL" id="KAH9491279.1"/>
    </source>
</evidence>
<name>A0A922HN62_DERFA</name>
<dbReference type="AlphaFoldDB" id="A0A922HN62"/>
<dbReference type="EMBL" id="ASGP02000009">
    <property type="protein sequence ID" value="KAH9491279.1"/>
    <property type="molecule type" value="Genomic_DNA"/>
</dbReference>
<protein>
    <submittedName>
        <fullName evidence="1">Uncharacterized protein</fullName>
    </submittedName>
</protein>
<reference evidence="1" key="2">
    <citation type="journal article" date="2022" name="Res Sq">
        <title>Comparative Genomics Reveals Insights into the Divergent Evolution of Astigmatic Mites and Household Pest Adaptations.</title>
        <authorList>
            <person name="Xiong Q."/>
            <person name="Wan A.T.-Y."/>
            <person name="Liu X.-Y."/>
            <person name="Fung C.S.-H."/>
            <person name="Xiao X."/>
            <person name="Malainual N."/>
            <person name="Hou J."/>
            <person name="Wang L."/>
            <person name="Wang M."/>
            <person name="Yang K."/>
            <person name="Cui Y."/>
            <person name="Leung E."/>
            <person name="Nong W."/>
            <person name="Shin S.-K."/>
            <person name="Au S."/>
            <person name="Jeong K.Y."/>
            <person name="Chew F.T."/>
            <person name="Hui J."/>
            <person name="Leung T.F."/>
            <person name="Tungtrongchitr A."/>
            <person name="Zhong N."/>
            <person name="Liu Z."/>
            <person name="Tsui S."/>
        </authorList>
    </citation>
    <scope>NUCLEOTIDE SEQUENCE</scope>
    <source>
        <strain evidence="1">Derf</strain>
        <tissue evidence="1">Whole organism</tissue>
    </source>
</reference>
<evidence type="ECO:0000313" key="2">
    <source>
        <dbReference type="Proteomes" id="UP000790347"/>
    </source>
</evidence>
<proteinExistence type="predicted"/>
<reference evidence="1" key="1">
    <citation type="submission" date="2013-05" db="EMBL/GenBank/DDBJ databases">
        <authorList>
            <person name="Yim A.K.Y."/>
            <person name="Chan T.F."/>
            <person name="Ji K.M."/>
            <person name="Liu X.Y."/>
            <person name="Zhou J.W."/>
            <person name="Li R.Q."/>
            <person name="Yang K.Y."/>
            <person name="Li J."/>
            <person name="Li M."/>
            <person name="Law P.T.W."/>
            <person name="Wu Y.L."/>
            <person name="Cai Z.L."/>
            <person name="Qin H."/>
            <person name="Bao Y."/>
            <person name="Leung R.K.K."/>
            <person name="Ng P.K.S."/>
            <person name="Zou J."/>
            <person name="Zhong X.J."/>
            <person name="Ran P.X."/>
            <person name="Zhong N.S."/>
            <person name="Liu Z.G."/>
            <person name="Tsui S.K.W."/>
        </authorList>
    </citation>
    <scope>NUCLEOTIDE SEQUENCE</scope>
    <source>
        <strain evidence="1">Derf</strain>
        <tissue evidence="1">Whole organism</tissue>
    </source>
</reference>
<sequence length="111" mass="12192">MDGSIAVEPPPYRPPPEAAAAAAIIANKSVLNAFFNLISARLIVSSTTIITCKSSFKCSQFDWPRNFSSLSLLRNEPFPRTYNLQPQSTSNSCMVRPRGPIIRPTKLCSGY</sequence>
<gene>
    <name evidence="1" type="ORF">DERF_016011</name>
</gene>
<dbReference type="Proteomes" id="UP000790347">
    <property type="component" value="Unassembled WGS sequence"/>
</dbReference>